<dbReference type="RefSeq" id="WP_185052453.1">
    <property type="nucleotide sequence ID" value="NZ_BAABIX010000002.1"/>
</dbReference>
<evidence type="ECO:0000313" key="1">
    <source>
        <dbReference type="EMBL" id="MBB5135509.1"/>
    </source>
</evidence>
<evidence type="ECO:0000313" key="2">
    <source>
        <dbReference type="Proteomes" id="UP000578449"/>
    </source>
</evidence>
<gene>
    <name evidence="1" type="ORF">HNP84_005253</name>
</gene>
<reference evidence="1 2" key="1">
    <citation type="submission" date="2020-08" db="EMBL/GenBank/DDBJ databases">
        <title>Genomic Encyclopedia of Type Strains, Phase IV (KMG-IV): sequencing the most valuable type-strain genomes for metagenomic binning, comparative biology and taxonomic classification.</title>
        <authorList>
            <person name="Goeker M."/>
        </authorList>
    </citation>
    <scope>NUCLEOTIDE SEQUENCE [LARGE SCALE GENOMIC DNA]</scope>
    <source>
        <strain evidence="1 2">DSM 45615</strain>
    </source>
</reference>
<proteinExistence type="predicted"/>
<accession>A0A840P935</accession>
<name>A0A840P935_9ACTN</name>
<comment type="caution">
    <text evidence="1">The sequence shown here is derived from an EMBL/GenBank/DDBJ whole genome shotgun (WGS) entry which is preliminary data.</text>
</comment>
<keyword evidence="2" id="KW-1185">Reference proteome</keyword>
<dbReference type="EMBL" id="JACHGN010000011">
    <property type="protein sequence ID" value="MBB5135509.1"/>
    <property type="molecule type" value="Genomic_DNA"/>
</dbReference>
<organism evidence="1 2">
    <name type="scientific">Thermocatellispora tengchongensis</name>
    <dbReference type="NCBI Taxonomy" id="1073253"/>
    <lineage>
        <taxon>Bacteria</taxon>
        <taxon>Bacillati</taxon>
        <taxon>Actinomycetota</taxon>
        <taxon>Actinomycetes</taxon>
        <taxon>Streptosporangiales</taxon>
        <taxon>Streptosporangiaceae</taxon>
        <taxon>Thermocatellispora</taxon>
    </lineage>
</organism>
<sequence>MTETVPRPPRLLIAPVTITATKPLLPTHIKGFLWVDVLLRATRAIGGEAECLWNPRTPNLTGQTIQFWDYLDRELGDVDYEGLSADEIGKLYVECHASGRARPLKELRPLAERVEREGWTHPAGLRMSRDWARHLTLLGVRNPDLLTDRPQGLPIDEVVELLARRRLCLDHRRYGGPVYLDGTRWGMPLRTVMGADGHANYVLVALRDVISHAPGHDRVLLVHDEEAAHDFALIERVLRELGTPASRLALGRVPLGGTPRSSRHRSSRHGGWEGFTIERIAALCLDRFDETAYRLGMRLYFIAMLKRTAGEPLRLDLLRRALLRAERLVRAAGDAAPGGPGVLRRYATPAGWVSPYRLTDALFARRDNPARGDLLRSIYL</sequence>
<dbReference type="AlphaFoldDB" id="A0A840P935"/>
<protein>
    <submittedName>
        <fullName evidence="1">Uncharacterized protein</fullName>
    </submittedName>
</protein>
<dbReference type="Proteomes" id="UP000578449">
    <property type="component" value="Unassembled WGS sequence"/>
</dbReference>